<dbReference type="Proteomes" id="UP001417504">
    <property type="component" value="Unassembled WGS sequence"/>
</dbReference>
<evidence type="ECO:0000256" key="1">
    <source>
        <dbReference type="SAM" id="MobiDB-lite"/>
    </source>
</evidence>
<gene>
    <name evidence="2" type="ORF">Sjap_010962</name>
</gene>
<comment type="caution">
    <text evidence="2">The sequence shown here is derived from an EMBL/GenBank/DDBJ whole genome shotgun (WGS) entry which is preliminary data.</text>
</comment>
<sequence>MVMGDMYEPRYLFFAGYNVIVAGTTTTRLVIHDFYNKSGLPQLRDQSVVIPITYAHGIHKASEVGNKDLETMKRKLRLGAGIVQGRWSAREFSTVVQRWAGREAFEGLTRGRCCETSMPSISTSPKKPKLPMIKNPLEKLHK</sequence>
<proteinExistence type="predicted"/>
<protein>
    <submittedName>
        <fullName evidence="2">Uncharacterized protein</fullName>
    </submittedName>
</protein>
<keyword evidence="3" id="KW-1185">Reference proteome</keyword>
<evidence type="ECO:0000313" key="2">
    <source>
        <dbReference type="EMBL" id="KAK9130475.1"/>
    </source>
</evidence>
<dbReference type="EMBL" id="JBBNAE010000004">
    <property type="protein sequence ID" value="KAK9130475.1"/>
    <property type="molecule type" value="Genomic_DNA"/>
</dbReference>
<name>A0AAP0JBG3_9MAGN</name>
<dbReference type="AlphaFoldDB" id="A0AAP0JBG3"/>
<feature type="region of interest" description="Disordered" evidence="1">
    <location>
        <begin position="116"/>
        <end position="142"/>
    </location>
</feature>
<organism evidence="2 3">
    <name type="scientific">Stephania japonica</name>
    <dbReference type="NCBI Taxonomy" id="461633"/>
    <lineage>
        <taxon>Eukaryota</taxon>
        <taxon>Viridiplantae</taxon>
        <taxon>Streptophyta</taxon>
        <taxon>Embryophyta</taxon>
        <taxon>Tracheophyta</taxon>
        <taxon>Spermatophyta</taxon>
        <taxon>Magnoliopsida</taxon>
        <taxon>Ranunculales</taxon>
        <taxon>Menispermaceae</taxon>
        <taxon>Menispermoideae</taxon>
        <taxon>Cissampelideae</taxon>
        <taxon>Stephania</taxon>
    </lineage>
</organism>
<reference evidence="2 3" key="1">
    <citation type="submission" date="2024-01" db="EMBL/GenBank/DDBJ databases">
        <title>Genome assemblies of Stephania.</title>
        <authorList>
            <person name="Yang L."/>
        </authorList>
    </citation>
    <scope>NUCLEOTIDE SEQUENCE [LARGE SCALE GENOMIC DNA]</scope>
    <source>
        <strain evidence="2">QJT</strain>
        <tissue evidence="2">Leaf</tissue>
    </source>
</reference>
<evidence type="ECO:0000313" key="3">
    <source>
        <dbReference type="Proteomes" id="UP001417504"/>
    </source>
</evidence>
<accession>A0AAP0JBG3</accession>